<reference evidence="1 2" key="1">
    <citation type="submission" date="2019-03" db="EMBL/GenBank/DDBJ databases">
        <title>Draft genome sequences of novel Actinobacteria.</title>
        <authorList>
            <person name="Sahin N."/>
            <person name="Ay H."/>
            <person name="Saygin H."/>
        </authorList>
    </citation>
    <scope>NUCLEOTIDE SEQUENCE [LARGE SCALE GENOMIC DNA]</scope>
    <source>
        <strain evidence="1 2">7K502</strain>
    </source>
</reference>
<protein>
    <submittedName>
        <fullName evidence="1">Haloacid dehalogenase</fullName>
    </submittedName>
</protein>
<feature type="non-terminal residue" evidence="1">
    <location>
        <position position="536"/>
    </location>
</feature>
<dbReference type="AlphaFoldDB" id="A0A4R4XMX0"/>
<name>A0A4R4XMX0_9PSEU</name>
<accession>A0A4R4XMX0</accession>
<proteinExistence type="predicted"/>
<organism evidence="1 2">
    <name type="scientific">Saccharopolyspora elongata</name>
    <dbReference type="NCBI Taxonomy" id="2530387"/>
    <lineage>
        <taxon>Bacteria</taxon>
        <taxon>Bacillati</taxon>
        <taxon>Actinomycetota</taxon>
        <taxon>Actinomycetes</taxon>
        <taxon>Pseudonocardiales</taxon>
        <taxon>Pseudonocardiaceae</taxon>
        <taxon>Saccharopolyspora</taxon>
    </lineage>
</organism>
<evidence type="ECO:0000313" key="1">
    <source>
        <dbReference type="EMBL" id="TDD32355.1"/>
    </source>
</evidence>
<dbReference type="EMBL" id="SMKW01000206">
    <property type="protein sequence ID" value="TDD32355.1"/>
    <property type="molecule type" value="Genomic_DNA"/>
</dbReference>
<keyword evidence="2" id="KW-1185">Reference proteome</keyword>
<evidence type="ECO:0000313" key="2">
    <source>
        <dbReference type="Proteomes" id="UP000294947"/>
    </source>
</evidence>
<sequence length="536" mass="55759">MNAPSERVVVQLASTPPPLQDLIRLVVRAESRAAAAEAEYGEWCPEPHHPSEEARQRQSLPALAADGVGLLISAITRLSPWTPLPAEVGALATAIQLHPKLRGFVGKGLRGREQTESVLPVISALAQGVATRGGGLVLDVAERLSQWREADADRNAWAAAEPRLVRGPEDAAAEPIVVERPGPAHRDIIARHTEQAMAVGASCGAAVGPFAGPRRGLAVALASEPKAPDAGREGFATSLGRFLARRGAIAMDRGALRRLGQVDTVVLDEDALRGDRYELADLVPLAGTEPETITERLFELFHPSEPDQLHRNADGWVLGPLEDLDLTGCTGQQAAGRLRRSSDRVLGLARGHRLQAVAGVVAQTMPGVQALTAAARRSGVRLVLATDHSDSAFGFVDAVMHSGRRLMASVHHLQADGAVVLLVSGNRGALGASDCGIGVYRDGEAPAWGADILVGPNLEAAAVIVDGIGTARRVDQDSSLLAAGGSGVGAIAALQAPPAQACARGQAAGNTAGGIAFCLGLWRARQLLSHPITPPG</sequence>
<comment type="caution">
    <text evidence="1">The sequence shown here is derived from an EMBL/GenBank/DDBJ whole genome shotgun (WGS) entry which is preliminary data.</text>
</comment>
<gene>
    <name evidence="1" type="ORF">E1288_46260</name>
</gene>
<dbReference type="Proteomes" id="UP000294947">
    <property type="component" value="Unassembled WGS sequence"/>
</dbReference>